<proteinExistence type="predicted"/>
<dbReference type="SUPFAM" id="SSF55874">
    <property type="entry name" value="ATPase domain of HSP90 chaperone/DNA topoisomerase II/histidine kinase"/>
    <property type="match status" value="1"/>
</dbReference>
<keyword evidence="1" id="KW-0418">Kinase</keyword>
<dbReference type="InterPro" id="IPR036890">
    <property type="entry name" value="HATPase_C_sf"/>
</dbReference>
<dbReference type="Proteomes" id="UP000182975">
    <property type="component" value="Unassembled WGS sequence"/>
</dbReference>
<dbReference type="AlphaFoldDB" id="A0A172RYH1"/>
<dbReference type="Pfam" id="PF13589">
    <property type="entry name" value="HATPase_c_3"/>
    <property type="match status" value="1"/>
</dbReference>
<dbReference type="RefSeq" id="WP_066662503.1">
    <property type="nucleotide sequence ID" value="NZ_CP011402.1"/>
</dbReference>
<dbReference type="PATRIC" id="fig|79604.3.peg.1161"/>
<name>A0A172RYH1_9ACTN</name>
<reference evidence="2" key="1">
    <citation type="submission" date="2016-10" db="EMBL/GenBank/DDBJ databases">
        <authorList>
            <person name="Varghese N."/>
        </authorList>
    </citation>
    <scope>NUCLEOTIDE SEQUENCE [LARGE SCALE GENOMIC DNA]</scope>
    <source>
        <strain evidence="2">DSM 21843</strain>
    </source>
</reference>
<dbReference type="OrthoDB" id="5242013at2"/>
<dbReference type="STRING" id="79604.AAY81_05755"/>
<dbReference type="EMBL" id="FOEC01000009">
    <property type="protein sequence ID" value="SEO87641.1"/>
    <property type="molecule type" value="Genomic_DNA"/>
</dbReference>
<protein>
    <submittedName>
        <fullName evidence="1">Histidine kinase-, DNA gyrase B-, and HSP90-like ATPase</fullName>
    </submittedName>
</protein>
<sequence length="373" mass="40999">MSSEDLAQFVESVTGESHLRVEDDFGDGFVRLRSAEAERRQAKHDVRSVEDIVIEMLRNARDAHAHSIYLATGREGNTRRLVMLDDGDGVPDHMRERIFEARVTSKLDTVHMDTWGIHGRGMALYAIRENAKLARIQETMPAGGSSFLVETDATKLPEKTDQSTHPAFIRTAAGTVTVRGPRNIVRTATEFAYIDRTSVQVYMGSAIEIAATLWAFGRSVLSKSTLAFCNDPAQLPILKRISIAGTPEEFADIAASLGLQLSARSARRIMDGQIQPLQDLASQVVIRDENAKPLRAKKNAATAHATDQPDDGLLHVDPRSLKIAPEDLAAFRAGVARAYADLAEAYYLDENVVPSVSVQKNGIRITIPVVMER</sequence>
<keyword evidence="2" id="KW-1185">Reference proteome</keyword>
<organism evidence="1 2">
    <name type="scientific">Denitrobacterium detoxificans</name>
    <dbReference type="NCBI Taxonomy" id="79604"/>
    <lineage>
        <taxon>Bacteria</taxon>
        <taxon>Bacillati</taxon>
        <taxon>Actinomycetota</taxon>
        <taxon>Coriobacteriia</taxon>
        <taxon>Eggerthellales</taxon>
        <taxon>Eggerthellaceae</taxon>
        <taxon>Denitrobacterium</taxon>
    </lineage>
</organism>
<evidence type="ECO:0000313" key="2">
    <source>
        <dbReference type="Proteomes" id="UP000182975"/>
    </source>
</evidence>
<accession>A0A172RYH1</accession>
<keyword evidence="1" id="KW-0808">Transferase</keyword>
<evidence type="ECO:0000313" key="1">
    <source>
        <dbReference type="EMBL" id="SEO87641.1"/>
    </source>
</evidence>
<dbReference type="GO" id="GO:0016301">
    <property type="term" value="F:kinase activity"/>
    <property type="evidence" value="ECO:0007669"/>
    <property type="project" value="UniProtKB-KW"/>
</dbReference>
<gene>
    <name evidence="1" type="ORF">SAMN02910314_01467</name>
</gene>
<dbReference type="Gene3D" id="3.30.565.10">
    <property type="entry name" value="Histidine kinase-like ATPase, C-terminal domain"/>
    <property type="match status" value="1"/>
</dbReference>
<dbReference type="KEGG" id="ddt:AAY81_05755"/>